<name>A0ACB8TPW0_9APHY</name>
<dbReference type="Proteomes" id="UP001055072">
    <property type="component" value="Unassembled WGS sequence"/>
</dbReference>
<proteinExistence type="predicted"/>
<protein>
    <submittedName>
        <fullName evidence="1">Uncharacterized protein</fullName>
    </submittedName>
</protein>
<sequence length="162" mass="17884">MSIGEDDARELDTCTTLSPETPGSPSRFKLHGPRANPNTSSRGRAASFQVQTNGAANATIKGKRRHTLVLEPANNRDLPPIPTEVSEGRLASAGELEAAKWRDEVVKLMLTAQGHEEIYEGLERFRQRGMPPLATRRFTYSRHLHVTQRVLLWAVSKGGTAE</sequence>
<dbReference type="EMBL" id="MU274948">
    <property type="protein sequence ID" value="KAI0084031.1"/>
    <property type="molecule type" value="Genomic_DNA"/>
</dbReference>
<comment type="caution">
    <text evidence="1">The sequence shown here is derived from an EMBL/GenBank/DDBJ whole genome shotgun (WGS) entry which is preliminary data.</text>
</comment>
<reference evidence="1" key="1">
    <citation type="journal article" date="2021" name="Environ. Microbiol.">
        <title>Gene family expansions and transcriptome signatures uncover fungal adaptations to wood decay.</title>
        <authorList>
            <person name="Hage H."/>
            <person name="Miyauchi S."/>
            <person name="Viragh M."/>
            <person name="Drula E."/>
            <person name="Min B."/>
            <person name="Chaduli D."/>
            <person name="Navarro D."/>
            <person name="Favel A."/>
            <person name="Norest M."/>
            <person name="Lesage-Meessen L."/>
            <person name="Balint B."/>
            <person name="Merenyi Z."/>
            <person name="de Eugenio L."/>
            <person name="Morin E."/>
            <person name="Martinez A.T."/>
            <person name="Baldrian P."/>
            <person name="Stursova M."/>
            <person name="Martinez M.J."/>
            <person name="Novotny C."/>
            <person name="Magnuson J.K."/>
            <person name="Spatafora J.W."/>
            <person name="Maurice S."/>
            <person name="Pangilinan J."/>
            <person name="Andreopoulos W."/>
            <person name="LaButti K."/>
            <person name="Hundley H."/>
            <person name="Na H."/>
            <person name="Kuo A."/>
            <person name="Barry K."/>
            <person name="Lipzen A."/>
            <person name="Henrissat B."/>
            <person name="Riley R."/>
            <person name="Ahrendt S."/>
            <person name="Nagy L.G."/>
            <person name="Grigoriev I.V."/>
            <person name="Martin F."/>
            <person name="Rosso M.N."/>
        </authorList>
    </citation>
    <scope>NUCLEOTIDE SEQUENCE</scope>
    <source>
        <strain evidence="1">CBS 384.51</strain>
    </source>
</reference>
<organism evidence="1 2">
    <name type="scientific">Irpex rosettiformis</name>
    <dbReference type="NCBI Taxonomy" id="378272"/>
    <lineage>
        <taxon>Eukaryota</taxon>
        <taxon>Fungi</taxon>
        <taxon>Dikarya</taxon>
        <taxon>Basidiomycota</taxon>
        <taxon>Agaricomycotina</taxon>
        <taxon>Agaricomycetes</taxon>
        <taxon>Polyporales</taxon>
        <taxon>Irpicaceae</taxon>
        <taxon>Irpex</taxon>
    </lineage>
</organism>
<evidence type="ECO:0000313" key="2">
    <source>
        <dbReference type="Proteomes" id="UP001055072"/>
    </source>
</evidence>
<gene>
    <name evidence="1" type="ORF">BDY19DRAFT_910117</name>
</gene>
<evidence type="ECO:0000313" key="1">
    <source>
        <dbReference type="EMBL" id="KAI0084031.1"/>
    </source>
</evidence>
<accession>A0ACB8TPW0</accession>
<keyword evidence="2" id="KW-1185">Reference proteome</keyword>